<gene>
    <name evidence="2" type="ORF">WJL_1337</name>
</gene>
<dbReference type="PANTHER" id="PTHR47619">
    <property type="entry name" value="METALLO-HYDROLASE YYCJ-RELATED"/>
    <property type="match status" value="1"/>
</dbReference>
<comment type="caution">
    <text evidence="2">The sequence shown here is derived from an EMBL/GenBank/DDBJ whole genome shotgun (WGS) entry which is preliminary data.</text>
</comment>
<feature type="domain" description="Metallo-beta-lactamase" evidence="1">
    <location>
        <begin position="12"/>
        <end position="183"/>
    </location>
</feature>
<dbReference type="SMART" id="SM00849">
    <property type="entry name" value="Lactamase_B"/>
    <property type="match status" value="1"/>
</dbReference>
<sequence length="241" mass="27203">MIKVRVFGSGSSGNCYLIDDGYSQLIIEAGIRFRKIEQAMNFNFKRVAGLLISHEHTDHSKYVGGFLGKTKIEVYATRGTLRALEIGNSHCYPLVPMKPATVGSWTVTAFRVEHDAADPVGFLIENAIGERMLYVTDTYLVKYRFNHINYMLVEMNYSEKIAIENQAAGRLNRKVENRVFTSHFEMNNSLAFIKANASSDLREVTLIHLSELNSDETLFKRKVQELTGVPVYVAPKNGITE</sequence>
<dbReference type="Proteomes" id="UP000050511">
    <property type="component" value="Unassembled WGS sequence"/>
</dbReference>
<dbReference type="InterPro" id="IPR001279">
    <property type="entry name" value="Metallo-B-lactamas"/>
</dbReference>
<dbReference type="InterPro" id="IPR052533">
    <property type="entry name" value="WalJ/YycJ-like"/>
</dbReference>
<dbReference type="EMBL" id="LKLZ01000003">
    <property type="protein sequence ID" value="KPN44260.1"/>
    <property type="molecule type" value="Genomic_DNA"/>
</dbReference>
<organism evidence="2 3">
    <name type="scientific">Lactiplantibacillus plantarum WJL</name>
    <dbReference type="NCBI Taxonomy" id="1350466"/>
    <lineage>
        <taxon>Bacteria</taxon>
        <taxon>Bacillati</taxon>
        <taxon>Bacillota</taxon>
        <taxon>Bacilli</taxon>
        <taxon>Lactobacillales</taxon>
        <taxon>Lactobacillaceae</taxon>
        <taxon>Lactiplantibacillus</taxon>
    </lineage>
</organism>
<dbReference type="PANTHER" id="PTHR47619:SF1">
    <property type="entry name" value="EXODEOXYRIBONUCLEASE WALJ"/>
    <property type="match status" value="1"/>
</dbReference>
<dbReference type="Gene3D" id="3.60.15.10">
    <property type="entry name" value="Ribonuclease Z/Hydroxyacylglutathione hydrolase-like"/>
    <property type="match status" value="1"/>
</dbReference>
<evidence type="ECO:0000313" key="2">
    <source>
        <dbReference type="EMBL" id="KPN44260.1"/>
    </source>
</evidence>
<reference evidence="2 3" key="1">
    <citation type="submission" date="2015-10" db="EMBL/GenBank/DDBJ databases">
        <title>Resequencing of Lactobacillus plantarum WJL strain genome.</title>
        <authorList>
            <person name="Martino M.E."/>
        </authorList>
    </citation>
    <scope>NUCLEOTIDE SEQUENCE [LARGE SCALE GENOMIC DNA]</scope>
    <source>
        <strain evidence="2 3">WJL</strain>
    </source>
</reference>
<dbReference type="Pfam" id="PF12706">
    <property type="entry name" value="Lactamase_B_2"/>
    <property type="match status" value="1"/>
</dbReference>
<proteinExistence type="predicted"/>
<accession>A0A837PAN6</accession>
<dbReference type="AlphaFoldDB" id="A0A837PAN6"/>
<dbReference type="RefSeq" id="WP_022638233.1">
    <property type="nucleotide sequence ID" value="NZ_AUTE01000014.1"/>
</dbReference>
<name>A0A837PAN6_LACPN</name>
<dbReference type="InterPro" id="IPR036866">
    <property type="entry name" value="RibonucZ/Hydroxyglut_hydro"/>
</dbReference>
<evidence type="ECO:0000313" key="3">
    <source>
        <dbReference type="Proteomes" id="UP000050511"/>
    </source>
</evidence>
<protein>
    <submittedName>
        <fullName evidence="2">Metallo-beta-lactamase superfamily domain protein in prophage</fullName>
    </submittedName>
</protein>
<dbReference type="SUPFAM" id="SSF56281">
    <property type="entry name" value="Metallo-hydrolase/oxidoreductase"/>
    <property type="match status" value="1"/>
</dbReference>
<evidence type="ECO:0000259" key="1">
    <source>
        <dbReference type="SMART" id="SM00849"/>
    </source>
</evidence>